<dbReference type="EMBL" id="CP034752">
    <property type="protein sequence ID" value="QBH95443.1"/>
    <property type="molecule type" value="Genomic_DNA"/>
</dbReference>
<name>A0A411WGU9_9GAMM</name>
<keyword evidence="2" id="KW-1185">Reference proteome</keyword>
<dbReference type="OrthoDB" id="6638172at2"/>
<dbReference type="InterPro" id="IPR011652">
    <property type="entry name" value="MORN_2"/>
</dbReference>
<gene>
    <name evidence="1" type="ORF">EKN56_02895</name>
</gene>
<evidence type="ECO:0000313" key="2">
    <source>
        <dbReference type="Proteomes" id="UP000293154"/>
    </source>
</evidence>
<reference evidence="1 2" key="1">
    <citation type="submission" date="2019-03" db="EMBL/GenBank/DDBJ databases">
        <title>Pragia sp. nov. isolated from the gut tract of Carduelis flavirostris.</title>
        <authorList>
            <person name="Ge Y."/>
        </authorList>
    </citation>
    <scope>NUCLEOTIDE SEQUENCE [LARGE SCALE GENOMIC DNA]</scope>
    <source>
        <strain evidence="1 2">CF-458</strain>
    </source>
</reference>
<organism evidence="1 2">
    <name type="scientific">Limnobaculum zhutongyuii</name>
    <dbReference type="NCBI Taxonomy" id="2498113"/>
    <lineage>
        <taxon>Bacteria</taxon>
        <taxon>Pseudomonadati</taxon>
        <taxon>Pseudomonadota</taxon>
        <taxon>Gammaproteobacteria</taxon>
        <taxon>Enterobacterales</taxon>
        <taxon>Budviciaceae</taxon>
        <taxon>Limnobaculum</taxon>
    </lineage>
</organism>
<dbReference type="Gene3D" id="3.90.930.1">
    <property type="match status" value="1"/>
</dbReference>
<dbReference type="Pfam" id="PF07661">
    <property type="entry name" value="MORN_2"/>
    <property type="match status" value="5"/>
</dbReference>
<dbReference type="PROSITE" id="PS51257">
    <property type="entry name" value="PROKAR_LIPOPROTEIN"/>
    <property type="match status" value="1"/>
</dbReference>
<evidence type="ECO:0008006" key="3">
    <source>
        <dbReference type="Google" id="ProtNLM"/>
    </source>
</evidence>
<dbReference type="Gene3D" id="2.20.110.10">
    <property type="entry name" value="Histone H3 K4-specific methyltransferase SET7/9 N-terminal domain"/>
    <property type="match status" value="2"/>
</dbReference>
<sequence length="529" mass="61723">MNAKTKRANGMNRQKTILLLPLIGIIFLSTSCSLSDNPDNVQINQIRDFYPVRSHSNHNKSDTYNVLDLNKKTKCGPARAMLSPASLGVDETTFDKMWVDLRNNTGQERFYKFTYGQCIDDGVLITKIVDCAEGKCGKEYTSETDKIWLNTWAWAGEDIPLTDNGQYKSAEEKDNAQYFIQLPLKEAPEKSAWEFEIRYTKHPDIIAMKGYIDNSQFLMGHFILEYQAFYGSGSLYHQGTYDRQGRQQGKSTYFYDKSGKVRSVSYYQDGKLEGESISYHEDGKIAGKRLFKGNNEITKNGISYADNGQIIRKYSYNDSGLKNGTETKYYPDGTVQEIEHYVNGILTGKNETYWPDAKIKTRKIYNKGKLVSEEIWLQNGNKEQEYHYDSKRNKVGFSKTWHNNGQLRSNYYNKGNQYITEFFYENGKPHSRNIDANNNPNSREEWYENGKPKIKQLYKKGKMVSYQEWYENGNLRIKDLYKNEQFVSREEWRNNGKISERSLYKNGELSRIEKYDENGTLKEQYNYKR</sequence>
<dbReference type="KEGG" id="prag:EKN56_02895"/>
<accession>A0A411WGU9</accession>
<dbReference type="Proteomes" id="UP000293154">
    <property type="component" value="Chromosome"/>
</dbReference>
<evidence type="ECO:0000313" key="1">
    <source>
        <dbReference type="EMBL" id="QBH95443.1"/>
    </source>
</evidence>
<dbReference type="AlphaFoldDB" id="A0A411WGU9"/>
<protein>
    <recommendedName>
        <fullName evidence="3">Toxin-antitoxin system YwqK family antitoxin</fullName>
    </recommendedName>
</protein>
<proteinExistence type="predicted"/>
<dbReference type="SUPFAM" id="SSF82185">
    <property type="entry name" value="Histone H3 K4-specific methyltransferase SET7/9 N-terminal domain"/>
    <property type="match status" value="2"/>
</dbReference>